<dbReference type="RefSeq" id="WP_183987796.1">
    <property type="nucleotide sequence ID" value="NZ_JACHHG010000009.1"/>
</dbReference>
<protein>
    <submittedName>
        <fullName evidence="2">Uncharacterized membrane protein (DUF2068 family)</fullName>
    </submittedName>
</protein>
<organism evidence="2 3">
    <name type="scientific">Deinobacterium chartae</name>
    <dbReference type="NCBI Taxonomy" id="521158"/>
    <lineage>
        <taxon>Bacteria</taxon>
        <taxon>Thermotogati</taxon>
        <taxon>Deinococcota</taxon>
        <taxon>Deinococci</taxon>
        <taxon>Deinococcales</taxon>
        <taxon>Deinococcaceae</taxon>
        <taxon>Deinobacterium</taxon>
    </lineage>
</organism>
<keyword evidence="3" id="KW-1185">Reference proteome</keyword>
<dbReference type="Pfam" id="PF09900">
    <property type="entry name" value="DUF2127"/>
    <property type="match status" value="1"/>
</dbReference>
<feature type="transmembrane region" description="Helical" evidence="1">
    <location>
        <begin position="88"/>
        <end position="109"/>
    </location>
</feature>
<comment type="caution">
    <text evidence="2">The sequence shown here is derived from an EMBL/GenBank/DDBJ whole genome shotgun (WGS) entry which is preliminary data.</text>
</comment>
<proteinExistence type="predicted"/>
<keyword evidence="1" id="KW-0472">Membrane</keyword>
<dbReference type="Proteomes" id="UP000569951">
    <property type="component" value="Unassembled WGS sequence"/>
</dbReference>
<dbReference type="InterPro" id="IPR021125">
    <property type="entry name" value="DUF2127"/>
</dbReference>
<reference evidence="2 3" key="1">
    <citation type="submission" date="2020-08" db="EMBL/GenBank/DDBJ databases">
        <title>Genomic Encyclopedia of Type Strains, Phase IV (KMG-IV): sequencing the most valuable type-strain genomes for metagenomic binning, comparative biology and taxonomic classification.</title>
        <authorList>
            <person name="Goeker M."/>
        </authorList>
    </citation>
    <scope>NUCLEOTIDE SEQUENCE [LARGE SCALE GENOMIC DNA]</scope>
    <source>
        <strain evidence="2 3">DSM 21458</strain>
    </source>
</reference>
<feature type="transmembrane region" description="Helical" evidence="1">
    <location>
        <begin position="20"/>
        <end position="44"/>
    </location>
</feature>
<accession>A0A841I3T4</accession>
<sequence>MSRPAHFSAPTGRKRWTAAVFWLITAYKGILAVLVLVAGITLLVHRDGALIDISRMFGHGLALDGLPGWIGQATRHALTGLSGERVQWTGVLLLVDGVLLALTAIALVLRHSSARPLVLGAIALPLLPEVLVLLGHPSLPTALVLGVNLLVLLYVYRYYPSSCIEAINPRDTLG</sequence>
<evidence type="ECO:0000313" key="3">
    <source>
        <dbReference type="Proteomes" id="UP000569951"/>
    </source>
</evidence>
<feature type="transmembrane region" description="Helical" evidence="1">
    <location>
        <begin position="116"/>
        <end position="135"/>
    </location>
</feature>
<keyword evidence="1" id="KW-0812">Transmembrane</keyword>
<gene>
    <name evidence="2" type="ORF">HNR42_002474</name>
</gene>
<evidence type="ECO:0000313" key="2">
    <source>
        <dbReference type="EMBL" id="MBB6099038.1"/>
    </source>
</evidence>
<dbReference type="EMBL" id="JACHHG010000009">
    <property type="protein sequence ID" value="MBB6099038.1"/>
    <property type="molecule type" value="Genomic_DNA"/>
</dbReference>
<name>A0A841I3T4_9DEIO</name>
<feature type="transmembrane region" description="Helical" evidence="1">
    <location>
        <begin position="141"/>
        <end position="159"/>
    </location>
</feature>
<dbReference type="AlphaFoldDB" id="A0A841I3T4"/>
<keyword evidence="1" id="KW-1133">Transmembrane helix</keyword>
<evidence type="ECO:0000256" key="1">
    <source>
        <dbReference type="SAM" id="Phobius"/>
    </source>
</evidence>